<dbReference type="InterPro" id="IPR001240">
    <property type="entry name" value="PRAI_dom"/>
</dbReference>
<evidence type="ECO:0000256" key="6">
    <source>
        <dbReference type="ARBA" id="ARBA00009847"/>
    </source>
</evidence>
<comment type="catalytic activity">
    <reaction evidence="2">
        <text>1-(2-carboxyphenylamino)-1-deoxy-D-ribulose 5-phosphate + H(+) = (1S,2R)-1-C-(indol-3-yl)glycerol 3-phosphate + CO2 + H2O</text>
        <dbReference type="Rhea" id="RHEA:23476"/>
        <dbReference type="ChEBI" id="CHEBI:15377"/>
        <dbReference type="ChEBI" id="CHEBI:15378"/>
        <dbReference type="ChEBI" id="CHEBI:16526"/>
        <dbReference type="ChEBI" id="CHEBI:58613"/>
        <dbReference type="ChEBI" id="CHEBI:58866"/>
        <dbReference type="EC" id="4.1.1.48"/>
    </reaction>
</comment>
<comment type="pathway">
    <text evidence="4">Amino-acid biosynthesis; L-tryptophan biosynthesis; L-tryptophan from chorismate: step 4/5.</text>
</comment>
<dbReference type="Proteomes" id="UP001596297">
    <property type="component" value="Unassembled WGS sequence"/>
</dbReference>
<keyword evidence="11 15" id="KW-0413">Isomerase</keyword>
<sequence length="517" mass="54835">MSEVLARITAQRRQRVAALRQQSAHLHPGDLPRSTRSLQAALEPGGAFIMECKSASPSRGTIRADYRPQQLARTYSRYAAAISVLTEPDFGGSYAHLQAVALATHLPVLCKDFVVDEVQLLAARHFGADAALLMLSVLDDGEYTRLAAYADALGLDVLTEVSSPEEMRRAAALGAGIIGINHRDLRDLSIDLERSARLAPLAPAGAVLVAESGLSTRAQVQQVAPWVQGFLVGSSLCAQPDVDRAARRLVYGEHKVCGLTTPEAAQVAAAAGAAYGGLIFAPQSPRCVSQTEALAITAAAPELDYVAVYTGMDVAEAAALAAALPLYALQLHGAQDDAFIAALREQVPGVELWYALDMTRQPPRPSAPVDRWVLDNGAGGTGQSFDWSRIPPELLPQALLAGGLGPHNAAAALATGAAGLDFNSGLERQKGIKDAALIAQTFAAVRRAIQAPTFPLPRRPCHDPCPFPHPRRPDAPAGLLWRVWRPVCARNPAAGPRPARGRVHGRAGRPRLSSRIP</sequence>
<evidence type="ECO:0000256" key="10">
    <source>
        <dbReference type="ARBA" id="ARBA00023141"/>
    </source>
</evidence>
<comment type="catalytic activity">
    <reaction evidence="1 15">
        <text>N-(5-phospho-beta-D-ribosyl)anthranilate = 1-(2-carboxyphenylamino)-1-deoxy-D-ribulose 5-phosphate</text>
        <dbReference type="Rhea" id="RHEA:21540"/>
        <dbReference type="ChEBI" id="CHEBI:18277"/>
        <dbReference type="ChEBI" id="CHEBI:58613"/>
        <dbReference type="EC" id="5.3.1.24"/>
    </reaction>
</comment>
<evidence type="ECO:0000256" key="15">
    <source>
        <dbReference type="HAMAP-Rule" id="MF_00135"/>
    </source>
</evidence>
<evidence type="ECO:0000256" key="7">
    <source>
        <dbReference type="ARBA" id="ARBA00022605"/>
    </source>
</evidence>
<comment type="similarity">
    <text evidence="5">In the N-terminal section; belongs to the TrpC family.</text>
</comment>
<dbReference type="Pfam" id="PF00697">
    <property type="entry name" value="PRAI"/>
    <property type="match status" value="1"/>
</dbReference>
<keyword evidence="12 19" id="KW-0456">Lyase</keyword>
<dbReference type="PANTHER" id="PTHR22854">
    <property type="entry name" value="TRYPTOPHAN BIOSYNTHESIS PROTEIN"/>
    <property type="match status" value="1"/>
</dbReference>
<gene>
    <name evidence="19" type="primary">trpCF</name>
    <name evidence="15" type="synonym">trpF</name>
    <name evidence="19" type="ORF">ACFP81_13965</name>
</gene>
<dbReference type="InterPro" id="IPR011060">
    <property type="entry name" value="RibuloseP-bd_barrel"/>
</dbReference>
<dbReference type="GO" id="GO:0004640">
    <property type="term" value="F:phosphoribosylanthranilate isomerase activity"/>
    <property type="evidence" value="ECO:0007669"/>
    <property type="project" value="UniProtKB-EC"/>
</dbReference>
<feature type="domain" description="N-(5'phosphoribosyl) anthranilate isomerase (PRAI)" evidence="18">
    <location>
        <begin position="255"/>
        <end position="442"/>
    </location>
</feature>
<reference evidence="20" key="1">
    <citation type="journal article" date="2019" name="Int. J. Syst. Evol. Microbiol.">
        <title>The Global Catalogue of Microorganisms (GCM) 10K type strain sequencing project: providing services to taxonomists for standard genome sequencing and annotation.</title>
        <authorList>
            <consortium name="The Broad Institute Genomics Platform"/>
            <consortium name="The Broad Institute Genome Sequencing Center for Infectious Disease"/>
            <person name="Wu L."/>
            <person name="Ma J."/>
        </authorList>
    </citation>
    <scope>NUCLEOTIDE SEQUENCE [LARGE SCALE GENOMIC DNA]</scope>
    <source>
        <strain evidence="20">CGMCC 1.15772</strain>
    </source>
</reference>
<evidence type="ECO:0000256" key="3">
    <source>
        <dbReference type="ARBA" id="ARBA00004664"/>
    </source>
</evidence>
<accession>A0ABW1YJF7</accession>
<protein>
    <recommendedName>
        <fullName evidence="15">N-(5'-phosphoribosyl)anthranilate isomerase</fullName>
        <shortName evidence="15">PRAI</shortName>
        <ecNumber evidence="15">5.3.1.24</ecNumber>
    </recommendedName>
</protein>
<dbReference type="EC" id="5.3.1.24" evidence="15"/>
<comment type="pathway">
    <text evidence="3 15">Amino-acid biosynthesis; L-tryptophan biosynthesis; L-tryptophan from chorismate: step 3/5.</text>
</comment>
<dbReference type="Gene3D" id="3.20.20.70">
    <property type="entry name" value="Aldolase class I"/>
    <property type="match status" value="2"/>
</dbReference>
<dbReference type="PROSITE" id="PS00614">
    <property type="entry name" value="IGPS"/>
    <property type="match status" value="1"/>
</dbReference>
<dbReference type="CDD" id="cd00405">
    <property type="entry name" value="PRAI"/>
    <property type="match status" value="1"/>
</dbReference>
<evidence type="ECO:0000259" key="17">
    <source>
        <dbReference type="Pfam" id="PF00218"/>
    </source>
</evidence>
<comment type="caution">
    <text evidence="19">The sequence shown here is derived from an EMBL/GenBank/DDBJ whole genome shotgun (WGS) entry which is preliminary data.</text>
</comment>
<keyword evidence="9 15" id="KW-0822">Tryptophan biosynthesis</keyword>
<evidence type="ECO:0000256" key="16">
    <source>
        <dbReference type="SAM" id="MobiDB-lite"/>
    </source>
</evidence>
<evidence type="ECO:0000256" key="9">
    <source>
        <dbReference type="ARBA" id="ARBA00022822"/>
    </source>
</evidence>
<dbReference type="GO" id="GO:0004425">
    <property type="term" value="F:indole-3-glycerol-phosphate synthase activity"/>
    <property type="evidence" value="ECO:0007669"/>
    <property type="project" value="UniProtKB-EC"/>
</dbReference>
<dbReference type="Pfam" id="PF00218">
    <property type="entry name" value="IGPS"/>
    <property type="match status" value="1"/>
</dbReference>
<keyword evidence="7 15" id="KW-0028">Amino-acid biosynthesis</keyword>
<comment type="similarity">
    <text evidence="6">In the C-terminal section; belongs to the TrpF family.</text>
</comment>
<evidence type="ECO:0000256" key="1">
    <source>
        <dbReference type="ARBA" id="ARBA00001164"/>
    </source>
</evidence>
<feature type="region of interest" description="Disordered" evidence="16">
    <location>
        <begin position="492"/>
        <end position="517"/>
    </location>
</feature>
<organism evidence="19 20">
    <name type="scientific">Deinococcus lacus</name>
    <dbReference type="NCBI Taxonomy" id="392561"/>
    <lineage>
        <taxon>Bacteria</taxon>
        <taxon>Thermotogati</taxon>
        <taxon>Deinococcota</taxon>
        <taxon>Deinococci</taxon>
        <taxon>Deinococcales</taxon>
        <taxon>Deinococcaceae</taxon>
        <taxon>Deinococcus</taxon>
    </lineage>
</organism>
<evidence type="ECO:0000259" key="18">
    <source>
        <dbReference type="Pfam" id="PF00697"/>
    </source>
</evidence>
<keyword evidence="13" id="KW-0511">Multifunctional enzyme</keyword>
<dbReference type="InterPro" id="IPR045186">
    <property type="entry name" value="Indole-3-glycerol_P_synth"/>
</dbReference>
<dbReference type="HAMAP" id="MF_00135">
    <property type="entry name" value="PRAI"/>
    <property type="match status" value="1"/>
</dbReference>
<evidence type="ECO:0000313" key="20">
    <source>
        <dbReference type="Proteomes" id="UP001596297"/>
    </source>
</evidence>
<evidence type="ECO:0000256" key="12">
    <source>
        <dbReference type="ARBA" id="ARBA00023239"/>
    </source>
</evidence>
<evidence type="ECO:0000256" key="13">
    <source>
        <dbReference type="ARBA" id="ARBA00023268"/>
    </source>
</evidence>
<evidence type="ECO:0000256" key="4">
    <source>
        <dbReference type="ARBA" id="ARBA00004696"/>
    </source>
</evidence>
<comment type="function">
    <text evidence="14">Bifunctional enzyme that catalyzes two sequential steps of tryptophan biosynthetic pathway. The first reaction is catalyzed by the isomerase, coded by the TrpF domain; the second reaction is catalyzed by the synthase, coded by the TrpC domain.</text>
</comment>
<dbReference type="NCBIfam" id="NF006945">
    <property type="entry name" value="PRK09427.1"/>
    <property type="match status" value="1"/>
</dbReference>
<evidence type="ECO:0000256" key="11">
    <source>
        <dbReference type="ARBA" id="ARBA00023235"/>
    </source>
</evidence>
<dbReference type="InterPro" id="IPR013785">
    <property type="entry name" value="Aldolase_TIM"/>
</dbReference>
<keyword evidence="20" id="KW-1185">Reference proteome</keyword>
<dbReference type="InterPro" id="IPR001468">
    <property type="entry name" value="Indole-3-GlycerolPSynthase_CS"/>
</dbReference>
<dbReference type="CDD" id="cd00331">
    <property type="entry name" value="IGPS"/>
    <property type="match status" value="1"/>
</dbReference>
<evidence type="ECO:0000256" key="8">
    <source>
        <dbReference type="ARBA" id="ARBA00022793"/>
    </source>
</evidence>
<comment type="similarity">
    <text evidence="15">Belongs to the TrpF family.</text>
</comment>
<dbReference type="InterPro" id="IPR013798">
    <property type="entry name" value="Indole-3-glycerol_P_synth_dom"/>
</dbReference>
<dbReference type="EMBL" id="JBHSWD010000003">
    <property type="protein sequence ID" value="MFC6592999.1"/>
    <property type="molecule type" value="Genomic_DNA"/>
</dbReference>
<evidence type="ECO:0000256" key="2">
    <source>
        <dbReference type="ARBA" id="ARBA00001633"/>
    </source>
</evidence>
<feature type="compositionally biased region" description="Basic residues" evidence="16">
    <location>
        <begin position="499"/>
        <end position="509"/>
    </location>
</feature>
<keyword evidence="10 15" id="KW-0057">Aromatic amino acid biosynthesis</keyword>
<keyword evidence="8" id="KW-0210">Decarboxylase</keyword>
<name>A0ABW1YJF7_9DEIO</name>
<evidence type="ECO:0000256" key="14">
    <source>
        <dbReference type="ARBA" id="ARBA00025592"/>
    </source>
</evidence>
<dbReference type="SUPFAM" id="SSF51366">
    <property type="entry name" value="Ribulose-phoshate binding barrel"/>
    <property type="match status" value="2"/>
</dbReference>
<feature type="domain" description="Indole-3-glycerol phosphate synthase" evidence="17">
    <location>
        <begin position="5"/>
        <end position="249"/>
    </location>
</feature>
<dbReference type="RefSeq" id="WP_380084115.1">
    <property type="nucleotide sequence ID" value="NZ_JBHSWD010000003.1"/>
</dbReference>
<proteinExistence type="inferred from homology"/>
<evidence type="ECO:0000313" key="19">
    <source>
        <dbReference type="EMBL" id="MFC6592999.1"/>
    </source>
</evidence>
<evidence type="ECO:0000256" key="5">
    <source>
        <dbReference type="ARBA" id="ARBA00007902"/>
    </source>
</evidence>
<dbReference type="PANTHER" id="PTHR22854:SF2">
    <property type="entry name" value="INDOLE-3-GLYCEROL-PHOSPHATE SYNTHASE"/>
    <property type="match status" value="1"/>
</dbReference>